<proteinExistence type="predicted"/>
<dbReference type="Proteomes" id="UP000002601">
    <property type="component" value="Chromosome"/>
</dbReference>
<evidence type="ECO:0000313" key="1">
    <source>
        <dbReference type="EMBL" id="ACS78124.1"/>
    </source>
</evidence>
<keyword evidence="2" id="KW-1185">Reference proteome</keyword>
<name>C6BUY7_MARSD</name>
<dbReference type="eggNOG" id="ENOG502ZYPN">
    <property type="taxonomic scope" value="Bacteria"/>
</dbReference>
<dbReference type="EMBL" id="CP001649">
    <property type="protein sequence ID" value="ACS78124.1"/>
    <property type="molecule type" value="Genomic_DNA"/>
</dbReference>
<dbReference type="OrthoDB" id="5456388at2"/>
<dbReference type="HOGENOM" id="CLU_156444_0_0_7"/>
<accession>C6BUY7</accession>
<dbReference type="KEGG" id="dsa:Desal_0053"/>
<sequence>MKKSAALKRVTLENDFGGQISFVGKLENESLNYNEDSGELVSEKIYSTEKGRTGYSIATRNGEERDKRAYLMEDQGKTCIVSNGSILLGLDTDVMLTFCAQALAEQAATKSEDELEFVKKQLQVVNG</sequence>
<gene>
    <name evidence="1" type="ordered locus">Desal_0053</name>
</gene>
<organism evidence="1 2">
    <name type="scientific">Maridesulfovibrio salexigens (strain ATCC 14822 / DSM 2638 / NCIMB 8403 / VKM B-1763)</name>
    <name type="common">Desulfovibrio salexigens</name>
    <dbReference type="NCBI Taxonomy" id="526222"/>
    <lineage>
        <taxon>Bacteria</taxon>
        <taxon>Pseudomonadati</taxon>
        <taxon>Thermodesulfobacteriota</taxon>
        <taxon>Desulfovibrionia</taxon>
        <taxon>Desulfovibrionales</taxon>
        <taxon>Desulfovibrionaceae</taxon>
        <taxon>Maridesulfovibrio</taxon>
    </lineage>
</organism>
<dbReference type="RefSeq" id="WP_012765650.1">
    <property type="nucleotide sequence ID" value="NC_012881.1"/>
</dbReference>
<protein>
    <submittedName>
        <fullName evidence="1">Uncharacterized protein</fullName>
    </submittedName>
</protein>
<evidence type="ECO:0000313" key="2">
    <source>
        <dbReference type="Proteomes" id="UP000002601"/>
    </source>
</evidence>
<dbReference type="AlphaFoldDB" id="C6BUY7"/>
<reference evidence="1 2" key="1">
    <citation type="submission" date="2009-06" db="EMBL/GenBank/DDBJ databases">
        <title>Complete sequence of Desulfovibrio salexigens DSM 2638.</title>
        <authorList>
            <consortium name="US DOE Joint Genome Institute"/>
            <person name="Lucas S."/>
            <person name="Copeland A."/>
            <person name="Lapidus A."/>
            <person name="Glavina del Rio T."/>
            <person name="Tice H."/>
            <person name="Bruce D."/>
            <person name="Goodwin L."/>
            <person name="Pitluck S."/>
            <person name="Munk A.C."/>
            <person name="Brettin T."/>
            <person name="Detter J.C."/>
            <person name="Han C."/>
            <person name="Tapia R."/>
            <person name="Larimer F."/>
            <person name="Land M."/>
            <person name="Hauser L."/>
            <person name="Kyrpides N."/>
            <person name="Anderson I."/>
            <person name="Wall J.D."/>
            <person name="Arkin A.P."/>
            <person name="Dehal P."/>
            <person name="Chivian D."/>
            <person name="Giles B."/>
            <person name="Hazen T.C."/>
        </authorList>
    </citation>
    <scope>NUCLEOTIDE SEQUENCE [LARGE SCALE GENOMIC DNA]</scope>
    <source>
        <strain evidence="2">ATCC 14822 / DSM 2638 / NCIMB 8403 / VKM B-1763</strain>
    </source>
</reference>